<dbReference type="PANTHER" id="PTHR45695:SF9">
    <property type="entry name" value="LEUCOKININ RECEPTOR"/>
    <property type="match status" value="1"/>
</dbReference>
<keyword evidence="7" id="KW-0807">Transducer</keyword>
<keyword evidence="12" id="KW-1185">Reference proteome</keyword>
<feature type="transmembrane region" description="Helical" evidence="9">
    <location>
        <begin position="49"/>
        <end position="74"/>
    </location>
</feature>
<organism evidence="11 12">
    <name type="scientific">Polyrhizophydium stewartii</name>
    <dbReference type="NCBI Taxonomy" id="2732419"/>
    <lineage>
        <taxon>Eukaryota</taxon>
        <taxon>Fungi</taxon>
        <taxon>Fungi incertae sedis</taxon>
        <taxon>Chytridiomycota</taxon>
        <taxon>Chytridiomycota incertae sedis</taxon>
        <taxon>Chytridiomycetes</taxon>
        <taxon>Rhizophydiales</taxon>
        <taxon>Rhizophydiales incertae sedis</taxon>
        <taxon>Polyrhizophydium</taxon>
    </lineage>
</organism>
<evidence type="ECO:0000256" key="4">
    <source>
        <dbReference type="ARBA" id="ARBA00023040"/>
    </source>
</evidence>
<feature type="transmembrane region" description="Helical" evidence="9">
    <location>
        <begin position="17"/>
        <end position="37"/>
    </location>
</feature>
<gene>
    <name evidence="11" type="primary">GPRNNA7</name>
    <name evidence="11" type="ORF">HK105_206849</name>
</gene>
<feature type="transmembrane region" description="Helical" evidence="9">
    <location>
        <begin position="130"/>
        <end position="154"/>
    </location>
</feature>
<reference evidence="11 12" key="1">
    <citation type="submission" date="2023-09" db="EMBL/GenBank/DDBJ databases">
        <title>Pangenome analysis of Batrachochytrium dendrobatidis and related Chytrids.</title>
        <authorList>
            <person name="Yacoub M.N."/>
            <person name="Stajich J.E."/>
            <person name="James T.Y."/>
        </authorList>
    </citation>
    <scope>NUCLEOTIDE SEQUENCE [LARGE SCALE GENOMIC DNA]</scope>
    <source>
        <strain evidence="11 12">JEL0888</strain>
    </source>
</reference>
<evidence type="ECO:0000256" key="8">
    <source>
        <dbReference type="SAM" id="MobiDB-lite"/>
    </source>
</evidence>
<feature type="transmembrane region" description="Helical" evidence="9">
    <location>
        <begin position="184"/>
        <end position="204"/>
    </location>
</feature>
<dbReference type="PRINTS" id="PR00237">
    <property type="entry name" value="GPCRRHODOPSN"/>
</dbReference>
<keyword evidence="6 11" id="KW-0675">Receptor</keyword>
<feature type="transmembrane region" description="Helical" evidence="9">
    <location>
        <begin position="291"/>
        <end position="311"/>
    </location>
</feature>
<feature type="transmembrane region" description="Helical" evidence="9">
    <location>
        <begin position="253"/>
        <end position="271"/>
    </location>
</feature>
<dbReference type="SUPFAM" id="SSF81321">
    <property type="entry name" value="Family A G protein-coupled receptor-like"/>
    <property type="match status" value="1"/>
</dbReference>
<evidence type="ECO:0000313" key="12">
    <source>
        <dbReference type="Proteomes" id="UP001527925"/>
    </source>
</evidence>
<sequence length="367" mass="39634">MDAQLADSRLMLLPDGVYPYIVLILFISLVGVVWNALITSALVEIRRSLTFDFVFICNIVLSDFLFCILTSIYGLLSIGKPHSIFSESPFLCRFYAAAMEVLAGSTVVSLIPLGVVPVLVIVFKFPTPSFALCAFLVVGAWCLFIVNVCLITMIEPHAVAIGVSGTWCHYSTITGGPFSQTLNIINVTTLFATPVIISVTYAGLWRHIYTAQKLLDGLRDSSDTESAATNKVSGQTAKGITPSQALDAARRAATVRGLTLSVVFVILWLPLSVRMTLESTTQSNPSWQFDIVGSVTSCVNAALDPILLVLLDGRLKASLRRLALSLGWVKPSVASILSGGHSKQASSEARTSTHHPTIQSIQLTDRE</sequence>
<dbReference type="Proteomes" id="UP001527925">
    <property type="component" value="Unassembled WGS sequence"/>
</dbReference>
<evidence type="ECO:0000256" key="1">
    <source>
        <dbReference type="ARBA" id="ARBA00004141"/>
    </source>
</evidence>
<dbReference type="CDD" id="cd00637">
    <property type="entry name" value="7tm_classA_rhodopsin-like"/>
    <property type="match status" value="1"/>
</dbReference>
<evidence type="ECO:0000256" key="2">
    <source>
        <dbReference type="ARBA" id="ARBA00022692"/>
    </source>
</evidence>
<name>A0ABR4N2G8_9FUNG</name>
<keyword evidence="4" id="KW-0297">G-protein coupled receptor</keyword>
<evidence type="ECO:0000313" key="11">
    <source>
        <dbReference type="EMBL" id="KAL2913689.1"/>
    </source>
</evidence>
<feature type="domain" description="G-protein coupled receptors family 1 profile" evidence="10">
    <location>
        <begin position="34"/>
        <end position="308"/>
    </location>
</feature>
<evidence type="ECO:0000256" key="9">
    <source>
        <dbReference type="SAM" id="Phobius"/>
    </source>
</evidence>
<dbReference type="PANTHER" id="PTHR45695">
    <property type="entry name" value="LEUCOKININ RECEPTOR-RELATED"/>
    <property type="match status" value="1"/>
</dbReference>
<evidence type="ECO:0000256" key="5">
    <source>
        <dbReference type="ARBA" id="ARBA00023136"/>
    </source>
</evidence>
<dbReference type="Gene3D" id="1.20.1070.10">
    <property type="entry name" value="Rhodopsin 7-helix transmembrane proteins"/>
    <property type="match status" value="1"/>
</dbReference>
<comment type="subcellular location">
    <subcellularLocation>
        <location evidence="1">Membrane</location>
        <topology evidence="1">Multi-pass membrane protein</topology>
    </subcellularLocation>
</comment>
<evidence type="ECO:0000256" key="7">
    <source>
        <dbReference type="ARBA" id="ARBA00023224"/>
    </source>
</evidence>
<comment type="caution">
    <text evidence="11">The sequence shown here is derived from an EMBL/GenBank/DDBJ whole genome shotgun (WGS) entry which is preliminary data.</text>
</comment>
<proteinExistence type="predicted"/>
<evidence type="ECO:0000259" key="10">
    <source>
        <dbReference type="PROSITE" id="PS50262"/>
    </source>
</evidence>
<dbReference type="EMBL" id="JADGIZ020000043">
    <property type="protein sequence ID" value="KAL2913689.1"/>
    <property type="molecule type" value="Genomic_DNA"/>
</dbReference>
<keyword evidence="5 9" id="KW-0472">Membrane</keyword>
<evidence type="ECO:0000256" key="3">
    <source>
        <dbReference type="ARBA" id="ARBA00022989"/>
    </source>
</evidence>
<feature type="transmembrane region" description="Helical" evidence="9">
    <location>
        <begin position="94"/>
        <end position="123"/>
    </location>
</feature>
<accession>A0ABR4N2G8</accession>
<keyword evidence="3 9" id="KW-1133">Transmembrane helix</keyword>
<dbReference type="PROSITE" id="PS50262">
    <property type="entry name" value="G_PROTEIN_RECEP_F1_2"/>
    <property type="match status" value="1"/>
</dbReference>
<dbReference type="InterPro" id="IPR000276">
    <property type="entry name" value="GPCR_Rhodpsn"/>
</dbReference>
<keyword evidence="2 9" id="KW-0812">Transmembrane</keyword>
<dbReference type="InterPro" id="IPR017452">
    <property type="entry name" value="GPCR_Rhodpsn_7TM"/>
</dbReference>
<feature type="region of interest" description="Disordered" evidence="8">
    <location>
        <begin position="344"/>
        <end position="367"/>
    </location>
</feature>
<dbReference type="Pfam" id="PF00001">
    <property type="entry name" value="7tm_1"/>
    <property type="match status" value="1"/>
</dbReference>
<protein>
    <submittedName>
        <fullName evidence="11">Neuropeptide FF receptor</fullName>
    </submittedName>
</protein>
<evidence type="ECO:0000256" key="6">
    <source>
        <dbReference type="ARBA" id="ARBA00023170"/>
    </source>
</evidence>